<organism evidence="1 2">
    <name type="scientific">Tahibacter soli</name>
    <dbReference type="NCBI Taxonomy" id="2983605"/>
    <lineage>
        <taxon>Bacteria</taxon>
        <taxon>Pseudomonadati</taxon>
        <taxon>Pseudomonadota</taxon>
        <taxon>Gammaproteobacteria</taxon>
        <taxon>Lysobacterales</taxon>
        <taxon>Rhodanobacteraceae</taxon>
        <taxon>Tahibacter</taxon>
    </lineage>
</organism>
<evidence type="ECO:0000313" key="1">
    <source>
        <dbReference type="EMBL" id="MDC8014009.1"/>
    </source>
</evidence>
<protein>
    <recommendedName>
        <fullName evidence="3">DUF155 domain-containing protein</fullName>
    </recommendedName>
</protein>
<name>A0A9X4BL96_9GAMM</name>
<dbReference type="RefSeq" id="WP_263541654.1">
    <property type="nucleotide sequence ID" value="NZ_JAOVZO020000018.1"/>
</dbReference>
<proteinExistence type="predicted"/>
<accession>A0A9X4BL96</accession>
<keyword evidence="2" id="KW-1185">Reference proteome</keyword>
<dbReference type="EMBL" id="JAOVZO020000018">
    <property type="protein sequence ID" value="MDC8014009.1"/>
    <property type="molecule type" value="Genomic_DNA"/>
</dbReference>
<sequence>MNATPLRIESGELVALRLFDVAYAIDLAHAQRCWAEHLGEGGSRSRLRAAPDKALAFDVPPLLLTVRTVDVALGAWRAQATVTARLYDFGVVALALRVAVAGVSWDEFSARFNALDAAANDAPWPQWLAEVRAIVAPALQRPSVSSLQEDYLFGIVQALDRPRSAAELRDEADLVALLGGETRPLSEGAARELTQRSFSYYADDLVVLTWDRAFIYEPRGDSDVANVIEVANAQLVELRYYDELLDDELPLMYDRVEHARGASSLFASRRFAHLARRLYTLVAEVTELTEKVDNALQVTEDVYLARVYSAALEQFRVPTVGAAVDRKLAIIRDTYTALYDEASSRRAEILEIAIVLLIVTEIVLALVRH</sequence>
<dbReference type="Proteomes" id="UP001139971">
    <property type="component" value="Unassembled WGS sequence"/>
</dbReference>
<dbReference type="AlphaFoldDB" id="A0A9X4BL96"/>
<evidence type="ECO:0000313" key="2">
    <source>
        <dbReference type="Proteomes" id="UP001139971"/>
    </source>
</evidence>
<comment type="caution">
    <text evidence="1">The sequence shown here is derived from an EMBL/GenBank/DDBJ whole genome shotgun (WGS) entry which is preliminary data.</text>
</comment>
<gene>
    <name evidence="1" type="ORF">OD750_015805</name>
</gene>
<evidence type="ECO:0008006" key="3">
    <source>
        <dbReference type="Google" id="ProtNLM"/>
    </source>
</evidence>
<reference evidence="1" key="1">
    <citation type="submission" date="2023-02" db="EMBL/GenBank/DDBJ databases">
        <title>Tahibacter soli sp. nov. isolated from soil.</title>
        <authorList>
            <person name="Baek J.H."/>
            <person name="Lee J.K."/>
            <person name="Choi D.G."/>
            <person name="Jeon C.O."/>
        </authorList>
    </citation>
    <scope>NUCLEOTIDE SEQUENCE</scope>
    <source>
        <strain evidence="1">BL</strain>
    </source>
</reference>